<evidence type="ECO:0000256" key="1">
    <source>
        <dbReference type="SAM" id="MobiDB-lite"/>
    </source>
</evidence>
<accession>A0AAD9JXW0</accession>
<dbReference type="InterPro" id="IPR008906">
    <property type="entry name" value="HATC_C_dom"/>
</dbReference>
<reference evidence="3" key="1">
    <citation type="journal article" date="2023" name="Mol. Biol. Evol.">
        <title>Third-Generation Sequencing Reveals the Adaptive Role of the Epigenome in Three Deep-Sea Polychaetes.</title>
        <authorList>
            <person name="Perez M."/>
            <person name="Aroh O."/>
            <person name="Sun Y."/>
            <person name="Lan Y."/>
            <person name="Juniper S.K."/>
            <person name="Young C.R."/>
            <person name="Angers B."/>
            <person name="Qian P.Y."/>
        </authorList>
    </citation>
    <scope>NUCLEOTIDE SEQUENCE</scope>
    <source>
        <strain evidence="3">R07B-5</strain>
    </source>
</reference>
<dbReference type="Proteomes" id="UP001209878">
    <property type="component" value="Unassembled WGS sequence"/>
</dbReference>
<dbReference type="AlphaFoldDB" id="A0AAD9JXW0"/>
<name>A0AAD9JXW0_RIDPI</name>
<evidence type="ECO:0000313" key="4">
    <source>
        <dbReference type="Proteomes" id="UP001209878"/>
    </source>
</evidence>
<dbReference type="InterPro" id="IPR012337">
    <property type="entry name" value="RNaseH-like_sf"/>
</dbReference>
<feature type="domain" description="HAT C-terminal dimerisation" evidence="2">
    <location>
        <begin position="51"/>
        <end position="105"/>
    </location>
</feature>
<proteinExistence type="predicted"/>
<dbReference type="EMBL" id="JAODUO010001583">
    <property type="protein sequence ID" value="KAK2161418.1"/>
    <property type="molecule type" value="Genomic_DNA"/>
</dbReference>
<sequence>MVLHYSDDLLKTPDPNGGKFGDWIVKKDTFNVTCRLCKSNVCIKEGEKVSVPCFPLLSKLSVALLSIHHSAAEVERTFSVEKEVLTLKRNKMSQGTFNAHMLIRNSVKSIGGCHNVKATITPEMRKAYVSAPARRKEFLEKRKAEESKEAEVLAFNRRRKIKETAGLHKYKLNELCKKLLADKAKIKDKLAEQTKHKKAEKTKQKKAKKRPLSGGSDHCATKKQKTS</sequence>
<comment type="caution">
    <text evidence="3">The sequence shown here is derived from an EMBL/GenBank/DDBJ whole genome shotgun (WGS) entry which is preliminary data.</text>
</comment>
<feature type="region of interest" description="Disordered" evidence="1">
    <location>
        <begin position="190"/>
        <end position="227"/>
    </location>
</feature>
<feature type="compositionally biased region" description="Basic residues" evidence="1">
    <location>
        <begin position="195"/>
        <end position="211"/>
    </location>
</feature>
<keyword evidence="4" id="KW-1185">Reference proteome</keyword>
<protein>
    <recommendedName>
        <fullName evidence="2">HAT C-terminal dimerisation domain-containing protein</fullName>
    </recommendedName>
</protein>
<dbReference type="Pfam" id="PF05699">
    <property type="entry name" value="Dimer_Tnp_hAT"/>
    <property type="match status" value="1"/>
</dbReference>
<gene>
    <name evidence="3" type="ORF">NP493_1580g00008</name>
</gene>
<organism evidence="3 4">
    <name type="scientific">Ridgeia piscesae</name>
    <name type="common">Tubeworm</name>
    <dbReference type="NCBI Taxonomy" id="27915"/>
    <lineage>
        <taxon>Eukaryota</taxon>
        <taxon>Metazoa</taxon>
        <taxon>Spiralia</taxon>
        <taxon>Lophotrochozoa</taxon>
        <taxon>Annelida</taxon>
        <taxon>Polychaeta</taxon>
        <taxon>Sedentaria</taxon>
        <taxon>Canalipalpata</taxon>
        <taxon>Sabellida</taxon>
        <taxon>Siboglinidae</taxon>
        <taxon>Ridgeia</taxon>
    </lineage>
</organism>
<dbReference type="GO" id="GO:0046983">
    <property type="term" value="F:protein dimerization activity"/>
    <property type="evidence" value="ECO:0007669"/>
    <property type="project" value="InterPro"/>
</dbReference>
<evidence type="ECO:0000313" key="3">
    <source>
        <dbReference type="EMBL" id="KAK2161418.1"/>
    </source>
</evidence>
<dbReference type="SUPFAM" id="SSF53098">
    <property type="entry name" value="Ribonuclease H-like"/>
    <property type="match status" value="1"/>
</dbReference>
<evidence type="ECO:0000259" key="2">
    <source>
        <dbReference type="Pfam" id="PF05699"/>
    </source>
</evidence>